<dbReference type="EMBL" id="MHOP01000002">
    <property type="protein sequence ID" value="OGZ66662.1"/>
    <property type="molecule type" value="Genomic_DNA"/>
</dbReference>
<name>A0A1G2HVV8_9BACT</name>
<accession>A0A1G2HVV8</accession>
<comment type="caution">
    <text evidence="2">The sequence shown here is derived from an EMBL/GenBank/DDBJ whole genome shotgun (WGS) entry which is preliminary data.</text>
</comment>
<evidence type="ECO:0000313" key="2">
    <source>
        <dbReference type="EMBL" id="OGZ66662.1"/>
    </source>
</evidence>
<reference evidence="2 3" key="1">
    <citation type="journal article" date="2016" name="Nat. Commun.">
        <title>Thousands of microbial genomes shed light on interconnected biogeochemical processes in an aquifer system.</title>
        <authorList>
            <person name="Anantharaman K."/>
            <person name="Brown C.T."/>
            <person name="Hug L.A."/>
            <person name="Sharon I."/>
            <person name="Castelle C.J."/>
            <person name="Probst A.J."/>
            <person name="Thomas B.C."/>
            <person name="Singh A."/>
            <person name="Wilkins M.J."/>
            <person name="Karaoz U."/>
            <person name="Brodie E.L."/>
            <person name="Williams K.H."/>
            <person name="Hubbard S.S."/>
            <person name="Banfield J.F."/>
        </authorList>
    </citation>
    <scope>NUCLEOTIDE SEQUENCE [LARGE SCALE GENOMIC DNA]</scope>
</reference>
<dbReference type="Proteomes" id="UP000178774">
    <property type="component" value="Unassembled WGS sequence"/>
</dbReference>
<evidence type="ECO:0000259" key="1">
    <source>
        <dbReference type="Pfam" id="PF12705"/>
    </source>
</evidence>
<dbReference type="InterPro" id="IPR011604">
    <property type="entry name" value="PDDEXK-like_dom_sf"/>
</dbReference>
<dbReference type="Pfam" id="PF12705">
    <property type="entry name" value="PDDEXK_1"/>
    <property type="match status" value="1"/>
</dbReference>
<feature type="domain" description="PD-(D/E)XK endonuclease-like" evidence="1">
    <location>
        <begin position="90"/>
        <end position="244"/>
    </location>
</feature>
<dbReference type="Gene3D" id="3.90.320.10">
    <property type="match status" value="1"/>
</dbReference>
<evidence type="ECO:0000313" key="3">
    <source>
        <dbReference type="Proteomes" id="UP000178774"/>
    </source>
</evidence>
<proteinExistence type="predicted"/>
<organism evidence="2 3">
    <name type="scientific">Candidatus Staskawiczbacteria bacterium RIFCSPHIGHO2_01_FULL_41_41</name>
    <dbReference type="NCBI Taxonomy" id="1802203"/>
    <lineage>
        <taxon>Bacteria</taxon>
        <taxon>Candidatus Staskawicziibacteriota</taxon>
    </lineage>
</organism>
<protein>
    <recommendedName>
        <fullName evidence="1">PD-(D/E)XK endonuclease-like domain-containing protein</fullName>
    </recommendedName>
</protein>
<dbReference type="AlphaFoldDB" id="A0A1G2HVV8"/>
<gene>
    <name evidence="2" type="ORF">A2822_00495</name>
</gene>
<dbReference type="InterPro" id="IPR038726">
    <property type="entry name" value="PDDEXK_AddAB-type"/>
</dbReference>
<sequence>MAIQRRRSNLYTPGLDAPFNVSRSKIALFLECPQCFWLDRRLGISRPDMPGWSLNSAVDTLLKNEFDLLREKKEPHRLMLFHRIDAVPFNHPDFHIWRDDHGKRIGASVLHKKTNLNICGIIDDIWQNTQTGQLHIVDYKSTSTDYRISLDGKYKDGYKKQMEVYQWIFKQMGFEVAPAGYFLFANAVKNRPGFHGKLEFESSILEHVGDDLWIEPVLLDIKKSLDSDHIPEPGPQCQHCAYRKLINQAKLKTQISLI</sequence>